<reference evidence="18 19" key="1">
    <citation type="submission" date="2014-02" db="EMBL/GenBank/DDBJ databases">
        <title>The genome sequence of the entomopathogenic fungus Metarhizium robertsii ARSEF 2575.</title>
        <authorList>
            <person name="Giuliano Garisto Donzelli B."/>
            <person name="Roe B.A."/>
            <person name="Macmil S.L."/>
            <person name="Krasnoff S.B."/>
            <person name="Gibson D.M."/>
        </authorList>
    </citation>
    <scope>NUCLEOTIDE SEQUENCE [LARGE SCALE GENOMIC DNA]</scope>
    <source>
        <strain evidence="18 19">ARSEF 2575</strain>
    </source>
</reference>
<evidence type="ECO:0000256" key="8">
    <source>
        <dbReference type="ARBA" id="ARBA00023027"/>
    </source>
</evidence>
<proteinExistence type="inferred from homology"/>
<dbReference type="SUPFAM" id="SSF52283">
    <property type="entry name" value="Formate/glycerate dehydrogenase catalytic domain-like"/>
    <property type="match status" value="1"/>
</dbReference>
<evidence type="ECO:0000256" key="2">
    <source>
        <dbReference type="ARBA" id="ARBA00005689"/>
    </source>
</evidence>
<feature type="domain" description="Alanine dehydrogenase/pyridine nucleotide transhydrogenase N-terminal" evidence="17">
    <location>
        <begin position="7"/>
        <end position="140"/>
    </location>
</feature>
<evidence type="ECO:0000256" key="12">
    <source>
        <dbReference type="ARBA" id="ARBA00047860"/>
    </source>
</evidence>
<feature type="binding site" evidence="15">
    <location>
        <begin position="201"/>
        <end position="202"/>
    </location>
    <ligand>
        <name>NAD(+)</name>
        <dbReference type="ChEBI" id="CHEBI:57540"/>
    </ligand>
</feature>
<dbReference type="PANTHER" id="PTHR11133:SF23">
    <property type="entry name" value="SACCHAROPINE DEHYDROGENASE [NAD(+), L-LYSINE-FORMING]"/>
    <property type="match status" value="1"/>
</dbReference>
<evidence type="ECO:0000256" key="15">
    <source>
        <dbReference type="PIRSR" id="PIRSR018250-3"/>
    </source>
</evidence>
<dbReference type="FunFam" id="3.40.50.720:FF:000217">
    <property type="entry name" value="Saccharopine dehydrogenase [NAD(+), L-lysine-forming]"/>
    <property type="match status" value="1"/>
</dbReference>
<evidence type="ECO:0000256" key="1">
    <source>
        <dbReference type="ARBA" id="ARBA00004884"/>
    </source>
</evidence>
<dbReference type="Pfam" id="PF05222">
    <property type="entry name" value="AlaDh_PNT_N"/>
    <property type="match status" value="1"/>
</dbReference>
<dbReference type="Proteomes" id="UP000030151">
    <property type="component" value="Unassembled WGS sequence"/>
</dbReference>
<dbReference type="EMBL" id="JELW01000002">
    <property type="protein sequence ID" value="EXV03974.1"/>
    <property type="molecule type" value="Genomic_DNA"/>
</dbReference>
<evidence type="ECO:0000259" key="16">
    <source>
        <dbReference type="SMART" id="SM01002"/>
    </source>
</evidence>
<dbReference type="InterPro" id="IPR007886">
    <property type="entry name" value="AlaDH/PNT_N"/>
</dbReference>
<dbReference type="eggNOG" id="KOG0172">
    <property type="taxonomic scope" value="Eukaryota"/>
</dbReference>
<name>A0A0A1V1G4_9HYPO</name>
<evidence type="ECO:0000256" key="7">
    <source>
        <dbReference type="ARBA" id="ARBA00023002"/>
    </source>
</evidence>
<dbReference type="SMART" id="SM01003">
    <property type="entry name" value="AlaDh_PNT_N"/>
    <property type="match status" value="1"/>
</dbReference>
<dbReference type="PANTHER" id="PTHR11133">
    <property type="entry name" value="SACCHAROPINE DEHYDROGENASE"/>
    <property type="match status" value="1"/>
</dbReference>
<organism evidence="18 19">
    <name type="scientific">Metarhizium robertsii</name>
    <dbReference type="NCBI Taxonomy" id="568076"/>
    <lineage>
        <taxon>Eukaryota</taxon>
        <taxon>Fungi</taxon>
        <taxon>Dikarya</taxon>
        <taxon>Ascomycota</taxon>
        <taxon>Pezizomycotina</taxon>
        <taxon>Sordariomycetes</taxon>
        <taxon>Hypocreomycetidae</taxon>
        <taxon>Hypocreales</taxon>
        <taxon>Clavicipitaceae</taxon>
        <taxon>Metarhizium</taxon>
    </lineage>
</organism>
<dbReference type="GO" id="GO:0019878">
    <property type="term" value="P:lysine biosynthetic process via aminoadipic acid"/>
    <property type="evidence" value="ECO:0007669"/>
    <property type="project" value="UniProtKB-UniPathway"/>
</dbReference>
<evidence type="ECO:0000256" key="14">
    <source>
        <dbReference type="PIRSR" id="PIRSR018250-1"/>
    </source>
</evidence>
<dbReference type="AlphaFoldDB" id="A0A0A1V1G4"/>
<dbReference type="PIRSF" id="PIRSF018250">
    <property type="entry name" value="Saccharopine_DH_Lys"/>
    <property type="match status" value="1"/>
</dbReference>
<feature type="binding site" evidence="15">
    <location>
        <position position="277"/>
    </location>
    <ligand>
        <name>NAD(+)</name>
        <dbReference type="ChEBI" id="CHEBI:57540"/>
    </ligand>
</feature>
<evidence type="ECO:0000256" key="4">
    <source>
        <dbReference type="ARBA" id="ARBA00012847"/>
    </source>
</evidence>
<feature type="binding site" evidence="15">
    <location>
        <position position="229"/>
    </location>
    <ligand>
        <name>NAD(+)</name>
        <dbReference type="ChEBI" id="CHEBI:57540"/>
    </ligand>
</feature>
<evidence type="ECO:0000313" key="19">
    <source>
        <dbReference type="Proteomes" id="UP000030151"/>
    </source>
</evidence>
<protein>
    <recommendedName>
        <fullName evidence="5 13">Saccharopine dehydrogenase [NAD(+), L-lysine-forming]</fullName>
        <shortName evidence="13">SDH</shortName>
        <ecNumber evidence="4 13">1.5.1.7</ecNumber>
    </recommendedName>
    <alternativeName>
        <fullName evidence="11 13">Lysine--2-oxoglutarate reductase</fullName>
    </alternativeName>
</protein>
<accession>A0A0A1V1G4</accession>
<dbReference type="HOGENOM" id="CLU_063085_0_0_1"/>
<dbReference type="InterPro" id="IPR027281">
    <property type="entry name" value="Lys1"/>
</dbReference>
<dbReference type="InterPro" id="IPR007698">
    <property type="entry name" value="AlaDH/PNT_NAD(H)-bd"/>
</dbReference>
<comment type="catalytic activity">
    <reaction evidence="12 13">
        <text>L-saccharopine + NAD(+) + H2O = L-lysine + 2-oxoglutarate + NADH + H(+)</text>
        <dbReference type="Rhea" id="RHEA:12440"/>
        <dbReference type="ChEBI" id="CHEBI:15377"/>
        <dbReference type="ChEBI" id="CHEBI:15378"/>
        <dbReference type="ChEBI" id="CHEBI:16810"/>
        <dbReference type="ChEBI" id="CHEBI:32551"/>
        <dbReference type="ChEBI" id="CHEBI:57540"/>
        <dbReference type="ChEBI" id="CHEBI:57945"/>
        <dbReference type="ChEBI" id="CHEBI:57951"/>
        <dbReference type="EC" id="1.5.1.7"/>
    </reaction>
</comment>
<feature type="binding site" evidence="15">
    <location>
        <position position="128"/>
    </location>
    <ligand>
        <name>NAD(+)</name>
        <dbReference type="ChEBI" id="CHEBI:57540"/>
    </ligand>
</feature>
<sequence>MSPTIIHLRAETKPLERRSPLSPEGAKALLDAGYVVRVEECPNRIYKTDEFKAAGVEIVPTGSWVNAPTDHIILGLKELEADGSPLPHTYIHFAHVFKKQFGYATELSRFSKAGGLLYDLEFLEEGGRRVAAFGRTAGFAGTALALLSWSHQILHPGTPMGPAPVLDSAAELVALVRSKVQEALPANNGEYPRVIVIGALGRCGTGALDCLKAVGIPEASILKWDLPETSRGGPFPEIATSDIFVNAVYLGAAPAPPFVTIESLSGPERRLRVISDVSCDPNSDNNPVRVYSRHTSFENPTTPAEGKLDGPELRIIAIDHLPTLIAREASDEYSSLLLPSLLTLNRRDTEGVWVRAEKTYRDRVAELP</sequence>
<feature type="binding site" evidence="15">
    <location>
        <begin position="318"/>
        <end position="321"/>
    </location>
    <ligand>
        <name>NAD(+)</name>
        <dbReference type="ChEBI" id="CHEBI:57540"/>
    </ligand>
</feature>
<dbReference type="SMART" id="SM01002">
    <property type="entry name" value="AlaDh_PNT_C"/>
    <property type="match status" value="1"/>
</dbReference>
<evidence type="ECO:0000313" key="18">
    <source>
        <dbReference type="EMBL" id="EXV03974.1"/>
    </source>
</evidence>
<keyword evidence="9 13" id="KW-0457">Lysine biosynthesis</keyword>
<keyword evidence="7 13" id="KW-0560">Oxidoreductase</keyword>
<keyword evidence="10" id="KW-1015">Disulfide bond</keyword>
<dbReference type="GO" id="GO:0004754">
    <property type="term" value="F:saccharopine dehydrogenase (NAD+, L-lysine-forming) activity"/>
    <property type="evidence" value="ECO:0007669"/>
    <property type="project" value="UniProtKB-EC"/>
</dbReference>
<keyword evidence="6 13" id="KW-0028">Amino-acid biosynthesis</keyword>
<feature type="active site" description="Proton donor" evidence="14">
    <location>
        <position position="95"/>
    </location>
</feature>
<dbReference type="InterPro" id="IPR051168">
    <property type="entry name" value="AASS"/>
</dbReference>
<dbReference type="InterPro" id="IPR036291">
    <property type="entry name" value="NAD(P)-bd_dom_sf"/>
</dbReference>
<gene>
    <name evidence="18" type="ORF">X797_001644</name>
</gene>
<comment type="subunit">
    <text evidence="3">Monomer.</text>
</comment>
<dbReference type="GO" id="GO:0005737">
    <property type="term" value="C:cytoplasm"/>
    <property type="evidence" value="ECO:0007669"/>
    <property type="project" value="TreeGrafter"/>
</dbReference>
<evidence type="ECO:0000256" key="13">
    <source>
        <dbReference type="PIRNR" id="PIRNR018250"/>
    </source>
</evidence>
<evidence type="ECO:0000256" key="9">
    <source>
        <dbReference type="ARBA" id="ARBA00023154"/>
    </source>
</evidence>
<feature type="domain" description="Alanine dehydrogenase/pyridine nucleotide transhydrogenase NAD(H)-binding" evidence="16">
    <location>
        <begin position="174"/>
        <end position="317"/>
    </location>
</feature>
<evidence type="ECO:0000256" key="5">
    <source>
        <dbReference type="ARBA" id="ARBA00021221"/>
    </source>
</evidence>
<dbReference type="CDD" id="cd12188">
    <property type="entry name" value="SDH"/>
    <property type="match status" value="1"/>
</dbReference>
<dbReference type="OrthoDB" id="265306at2759"/>
<dbReference type="SUPFAM" id="SSF51735">
    <property type="entry name" value="NAD(P)-binding Rossmann-fold domains"/>
    <property type="match status" value="1"/>
</dbReference>
<comment type="pathway">
    <text evidence="1 13">Amino-acid biosynthesis; L-lysine biosynthesis via AAA pathway; L-lysine from L-alpha-aminoadipate (fungal route): step 3/3.</text>
</comment>
<dbReference type="EC" id="1.5.1.7" evidence="4 13"/>
<comment type="similarity">
    <text evidence="2 13">Belongs to the AlaDH/PNT family.</text>
</comment>
<comment type="caution">
    <text evidence="18">The sequence shown here is derived from an EMBL/GenBank/DDBJ whole genome shotgun (WGS) entry which is preliminary data.</text>
</comment>
<dbReference type="UniPathway" id="UPA00033">
    <property type="reaction ID" value="UER00034"/>
</dbReference>
<feature type="binding site" evidence="15">
    <location>
        <position position="225"/>
    </location>
    <ligand>
        <name>NAD(+)</name>
        <dbReference type="ChEBI" id="CHEBI:57540"/>
    </ligand>
</feature>
<evidence type="ECO:0000256" key="6">
    <source>
        <dbReference type="ARBA" id="ARBA00022605"/>
    </source>
</evidence>
<evidence type="ECO:0000256" key="10">
    <source>
        <dbReference type="ARBA" id="ARBA00023157"/>
    </source>
</evidence>
<dbReference type="Gene3D" id="3.40.50.720">
    <property type="entry name" value="NAD(P)-binding Rossmann-like Domain"/>
    <property type="match status" value="1"/>
</dbReference>
<evidence type="ECO:0000259" key="17">
    <source>
        <dbReference type="SMART" id="SM01003"/>
    </source>
</evidence>
<feature type="active site" description="Proton acceptor" evidence="14">
    <location>
        <position position="77"/>
    </location>
</feature>
<feature type="binding site" evidence="15">
    <location>
        <position position="249"/>
    </location>
    <ligand>
        <name>NAD(+)</name>
        <dbReference type="ChEBI" id="CHEBI:57540"/>
    </ligand>
</feature>
<evidence type="ECO:0000256" key="11">
    <source>
        <dbReference type="ARBA" id="ARBA00033228"/>
    </source>
</evidence>
<evidence type="ECO:0000256" key="3">
    <source>
        <dbReference type="ARBA" id="ARBA00011245"/>
    </source>
</evidence>
<keyword evidence="8 13" id="KW-0520">NAD</keyword>